<comment type="caution">
    <text evidence="4">The sequence shown here is derived from an EMBL/GenBank/DDBJ whole genome shotgun (WGS) entry which is preliminary data.</text>
</comment>
<gene>
    <name evidence="4" type="ORF">GGE60_002379</name>
</gene>
<name>A0A7W7ELI5_9HYPH</name>
<evidence type="ECO:0000313" key="5">
    <source>
        <dbReference type="Proteomes" id="UP000543836"/>
    </source>
</evidence>
<dbReference type="Pfam" id="PF00890">
    <property type="entry name" value="FAD_binding_2"/>
    <property type="match status" value="1"/>
</dbReference>
<proteinExistence type="predicted"/>
<dbReference type="Gene3D" id="3.50.50.60">
    <property type="entry name" value="FAD/NAD(P)-binding domain"/>
    <property type="match status" value="1"/>
</dbReference>
<dbReference type="SUPFAM" id="SSF51905">
    <property type="entry name" value="FAD/NAD(P)-binding domain"/>
    <property type="match status" value="1"/>
</dbReference>
<keyword evidence="2" id="KW-0560">Oxidoreductase</keyword>
<dbReference type="GO" id="GO:0016491">
    <property type="term" value="F:oxidoreductase activity"/>
    <property type="evidence" value="ECO:0007669"/>
    <property type="project" value="UniProtKB-KW"/>
</dbReference>
<sequence>MTDASELPERESMEFDVVIVGAGPAGLSAAIRLKQV</sequence>
<dbReference type="AlphaFoldDB" id="A0A7W7ELI5"/>
<feature type="domain" description="FAD-dependent oxidoreductase 2 FAD-binding" evidence="3">
    <location>
        <begin position="16"/>
        <end position="35"/>
    </location>
</feature>
<reference evidence="4 5" key="1">
    <citation type="submission" date="2020-08" db="EMBL/GenBank/DDBJ databases">
        <title>Genomic Encyclopedia of Type Strains, Phase IV (KMG-V): Genome sequencing to study the core and pangenomes of soil and plant-associated prokaryotes.</title>
        <authorList>
            <person name="Whitman W."/>
        </authorList>
    </citation>
    <scope>NUCLEOTIDE SEQUENCE [LARGE SCALE GENOMIC DNA]</scope>
    <source>
        <strain evidence="4 5">SEMIA 492</strain>
    </source>
</reference>
<feature type="non-terminal residue" evidence="4">
    <location>
        <position position="36"/>
    </location>
</feature>
<keyword evidence="5" id="KW-1185">Reference proteome</keyword>
<accession>A0A7W7ELI5</accession>
<evidence type="ECO:0000256" key="1">
    <source>
        <dbReference type="ARBA" id="ARBA00022630"/>
    </source>
</evidence>
<dbReference type="RefSeq" id="WP_154668555.1">
    <property type="nucleotide sequence ID" value="NZ_JACIIG010000005.1"/>
</dbReference>
<organism evidence="4 5">
    <name type="scientific">Rhizobium leucaenae</name>
    <dbReference type="NCBI Taxonomy" id="29450"/>
    <lineage>
        <taxon>Bacteria</taxon>
        <taxon>Pseudomonadati</taxon>
        <taxon>Pseudomonadota</taxon>
        <taxon>Alphaproteobacteria</taxon>
        <taxon>Hyphomicrobiales</taxon>
        <taxon>Rhizobiaceae</taxon>
        <taxon>Rhizobium/Agrobacterium group</taxon>
        <taxon>Rhizobium</taxon>
    </lineage>
</organism>
<dbReference type="InterPro" id="IPR003953">
    <property type="entry name" value="FAD-dep_OxRdtase_2_FAD-bd"/>
</dbReference>
<dbReference type="InterPro" id="IPR036188">
    <property type="entry name" value="FAD/NAD-bd_sf"/>
</dbReference>
<keyword evidence="1" id="KW-0285">Flavoprotein</keyword>
<evidence type="ECO:0000256" key="2">
    <source>
        <dbReference type="ARBA" id="ARBA00023002"/>
    </source>
</evidence>
<evidence type="ECO:0000259" key="3">
    <source>
        <dbReference type="Pfam" id="PF00890"/>
    </source>
</evidence>
<dbReference type="Proteomes" id="UP000543836">
    <property type="component" value="Unassembled WGS sequence"/>
</dbReference>
<protein>
    <submittedName>
        <fullName evidence="4">Cation diffusion facilitator CzcD-associated flavoprotein CzcO</fullName>
    </submittedName>
</protein>
<dbReference type="EMBL" id="JACIIG010000005">
    <property type="protein sequence ID" value="MBB4568263.1"/>
    <property type="molecule type" value="Genomic_DNA"/>
</dbReference>
<evidence type="ECO:0000313" key="4">
    <source>
        <dbReference type="EMBL" id="MBB4568263.1"/>
    </source>
</evidence>